<evidence type="ECO:0000313" key="2">
    <source>
        <dbReference type="EMBL" id="MBA2896469.1"/>
    </source>
</evidence>
<feature type="domain" description="Thiopeptide-type bacteriocin biosynthesis" evidence="1">
    <location>
        <begin position="5"/>
        <end position="293"/>
    </location>
</feature>
<dbReference type="AlphaFoldDB" id="A0A7W0HUR5"/>
<dbReference type="Proteomes" id="UP000530928">
    <property type="component" value="Unassembled WGS sequence"/>
</dbReference>
<keyword evidence="3" id="KW-1185">Reference proteome</keyword>
<protein>
    <recommendedName>
        <fullName evidence="1">Thiopeptide-type bacteriocin biosynthesis domain-containing protein</fullName>
    </recommendedName>
</protein>
<reference evidence="2 3" key="1">
    <citation type="submission" date="2020-07" db="EMBL/GenBank/DDBJ databases">
        <title>Genomic Encyclopedia of Type Strains, Phase IV (KMG-IV): sequencing the most valuable type-strain genomes for metagenomic binning, comparative biology and taxonomic classification.</title>
        <authorList>
            <person name="Goeker M."/>
        </authorList>
    </citation>
    <scope>NUCLEOTIDE SEQUENCE [LARGE SCALE GENOMIC DNA]</scope>
    <source>
        <strain evidence="2 3">DSM 45533</strain>
    </source>
</reference>
<dbReference type="InterPro" id="IPR023809">
    <property type="entry name" value="Thiopep_bacteriocin_synth_dom"/>
</dbReference>
<evidence type="ECO:0000313" key="3">
    <source>
        <dbReference type="Proteomes" id="UP000530928"/>
    </source>
</evidence>
<organism evidence="2 3">
    <name type="scientific">Nonomuraea soli</name>
    <dbReference type="NCBI Taxonomy" id="1032476"/>
    <lineage>
        <taxon>Bacteria</taxon>
        <taxon>Bacillati</taxon>
        <taxon>Actinomycetota</taxon>
        <taxon>Actinomycetes</taxon>
        <taxon>Streptosporangiales</taxon>
        <taxon>Streptosporangiaceae</taxon>
        <taxon>Nonomuraea</taxon>
    </lineage>
</organism>
<dbReference type="RefSeq" id="WP_181615134.1">
    <property type="nucleotide sequence ID" value="NZ_BAABAM010000007.1"/>
</dbReference>
<proteinExistence type="predicted"/>
<comment type="caution">
    <text evidence="2">The sequence shown here is derived from an EMBL/GenBank/DDBJ whole genome shotgun (WGS) entry which is preliminary data.</text>
</comment>
<gene>
    <name evidence="2" type="ORF">HNR30_007860</name>
</gene>
<evidence type="ECO:0000259" key="1">
    <source>
        <dbReference type="Pfam" id="PF14028"/>
    </source>
</evidence>
<name>A0A7W0HUR5_9ACTN</name>
<dbReference type="Pfam" id="PF14028">
    <property type="entry name" value="Lant_dehydr_C"/>
    <property type="match status" value="1"/>
</dbReference>
<sequence>MGEAWLSAHLFHYGDLDALIEAVVEPVVLRCAVRGHFFLRYWEGGQHLRLRVRVADPCEAARVRGLIVELAADHFARHPSTTAVDAEAYRAFAASAARGERRTSYDTRLRAPDTVEFVAYRPEYDVYGDAACIAAVERHFTDASELALQVLRVPMEQRAAVGLAVLTLTLAACEPDLDAAAARFAAGWRHPGPDGDHRALLSQTRRLWDPSCGAFSSWSTSIRQLRDSLEELHTAGRCAPADSGSPHAHLAMIVPPARRTVPLILLRCAHLFHNRIGLRAGAELHLSLLAARALADLRR</sequence>
<accession>A0A7W0HUR5</accession>
<dbReference type="EMBL" id="JACDUR010000008">
    <property type="protein sequence ID" value="MBA2896469.1"/>
    <property type="molecule type" value="Genomic_DNA"/>
</dbReference>